<accession>A0A397TGB2</accession>
<dbReference type="OrthoDB" id="2306073at2759"/>
<evidence type="ECO:0000313" key="2">
    <source>
        <dbReference type="Proteomes" id="UP000265703"/>
    </source>
</evidence>
<dbReference type="AlphaFoldDB" id="A0A397TGB2"/>
<gene>
    <name evidence="1" type="ORF">C1645_732497</name>
</gene>
<organism evidence="1 2">
    <name type="scientific">Glomus cerebriforme</name>
    <dbReference type="NCBI Taxonomy" id="658196"/>
    <lineage>
        <taxon>Eukaryota</taxon>
        <taxon>Fungi</taxon>
        <taxon>Fungi incertae sedis</taxon>
        <taxon>Mucoromycota</taxon>
        <taxon>Glomeromycotina</taxon>
        <taxon>Glomeromycetes</taxon>
        <taxon>Glomerales</taxon>
        <taxon>Glomeraceae</taxon>
        <taxon>Glomus</taxon>
    </lineage>
</organism>
<dbReference type="Proteomes" id="UP000265703">
    <property type="component" value="Unassembled WGS sequence"/>
</dbReference>
<keyword evidence="2" id="KW-1185">Reference proteome</keyword>
<dbReference type="EMBL" id="QKYT01000031">
    <property type="protein sequence ID" value="RIA97283.1"/>
    <property type="molecule type" value="Genomic_DNA"/>
</dbReference>
<reference evidence="1 2" key="1">
    <citation type="submission" date="2018-06" db="EMBL/GenBank/DDBJ databases">
        <title>Comparative genomics reveals the genomic features of Rhizophagus irregularis, R. cerebriforme, R. diaphanum and Gigaspora rosea, and their symbiotic lifestyle signature.</title>
        <authorList>
            <person name="Morin E."/>
            <person name="San Clemente H."/>
            <person name="Chen E.C.H."/>
            <person name="De La Providencia I."/>
            <person name="Hainaut M."/>
            <person name="Kuo A."/>
            <person name="Kohler A."/>
            <person name="Murat C."/>
            <person name="Tang N."/>
            <person name="Roy S."/>
            <person name="Loubradou J."/>
            <person name="Henrissat B."/>
            <person name="Grigoriev I.V."/>
            <person name="Corradi N."/>
            <person name="Roux C."/>
            <person name="Martin F.M."/>
        </authorList>
    </citation>
    <scope>NUCLEOTIDE SEQUENCE [LARGE SCALE GENOMIC DNA]</scope>
    <source>
        <strain evidence="1 2">DAOM 227022</strain>
    </source>
</reference>
<proteinExistence type="predicted"/>
<evidence type="ECO:0000313" key="1">
    <source>
        <dbReference type="EMBL" id="RIA97283.1"/>
    </source>
</evidence>
<comment type="caution">
    <text evidence="1">The sequence shown here is derived from an EMBL/GenBank/DDBJ whole genome shotgun (WGS) entry which is preliminary data.</text>
</comment>
<name>A0A397TGB2_9GLOM</name>
<sequence length="156" mass="18126">MANYDFGRCHQYLDPKNPMNGILCNVLFFVAQQIMNIYPNPKIPRGKLEKDGKMKLIRFTEDSSITDTIESSFPCLRGQNWKFFRCNSTSDLKLANEPAEGWNIEELKKISGCRKKIYIGVMSQQIQSAINFQPQNYQRETDFQQTDLYSLPVDHC</sequence>
<protein>
    <submittedName>
        <fullName evidence="1">Uncharacterized protein</fullName>
    </submittedName>
</protein>